<organism evidence="1">
    <name type="scientific">viral metagenome</name>
    <dbReference type="NCBI Taxonomy" id="1070528"/>
    <lineage>
        <taxon>unclassified sequences</taxon>
        <taxon>metagenomes</taxon>
        <taxon>organismal metagenomes</taxon>
    </lineage>
</organism>
<sequence length="241" mass="25151">MSRCTKMGPGGNTTTNSNNYNFNRYKEGGIGASTIANRNVKNRLASFCKTGCAVVTPPCIPVAIDIASIATDAGESTYTLNGNYTITECQILNIPLGTTLQINAGQTLTNMGTINNTGTIQNSGTIQNNIGVYIYNSGTFNNNGTFNNSGTINNNGTIENYSGAIVNNIGTIYNNTDGIIFNNGFIYTYGGGEIDNHLGATFNNDAFGTISTANGLSICGTGTFGGDGTFNNIGTINTNCP</sequence>
<name>A0A6C0B928_9ZZZZ</name>
<reference evidence="1" key="1">
    <citation type="journal article" date="2020" name="Nature">
        <title>Giant virus diversity and host interactions through global metagenomics.</title>
        <authorList>
            <person name="Schulz F."/>
            <person name="Roux S."/>
            <person name="Paez-Espino D."/>
            <person name="Jungbluth S."/>
            <person name="Walsh D.A."/>
            <person name="Denef V.J."/>
            <person name="McMahon K.D."/>
            <person name="Konstantinidis K.T."/>
            <person name="Eloe-Fadrosh E.A."/>
            <person name="Kyrpides N.C."/>
            <person name="Woyke T."/>
        </authorList>
    </citation>
    <scope>NUCLEOTIDE SEQUENCE</scope>
    <source>
        <strain evidence="1">GVMAG-M-3300010158-55</strain>
    </source>
</reference>
<evidence type="ECO:0000313" key="1">
    <source>
        <dbReference type="EMBL" id="QHS88606.1"/>
    </source>
</evidence>
<dbReference type="AlphaFoldDB" id="A0A6C0B928"/>
<dbReference type="EMBL" id="MN739101">
    <property type="protein sequence ID" value="QHS88606.1"/>
    <property type="molecule type" value="Genomic_DNA"/>
</dbReference>
<protein>
    <submittedName>
        <fullName evidence="1">Uncharacterized protein</fullName>
    </submittedName>
</protein>
<proteinExistence type="predicted"/>
<accession>A0A6C0B928</accession>